<feature type="region of interest" description="Disordered" evidence="1">
    <location>
        <begin position="365"/>
        <end position="385"/>
    </location>
</feature>
<keyword evidence="3" id="KW-0808">Transferase</keyword>
<dbReference type="SUPFAM" id="SSF53067">
    <property type="entry name" value="Actin-like ATPase domain"/>
    <property type="match status" value="2"/>
</dbReference>
<organism evidence="3 4">
    <name type="scientific">Deinococcus metallilatus</name>
    <dbReference type="NCBI Taxonomy" id="1211322"/>
    <lineage>
        <taxon>Bacteria</taxon>
        <taxon>Thermotogati</taxon>
        <taxon>Deinococcota</taxon>
        <taxon>Deinococci</taxon>
        <taxon>Deinococcales</taxon>
        <taxon>Deinococcaceae</taxon>
        <taxon>Deinococcus</taxon>
    </lineage>
</organism>
<dbReference type="EMBL" id="VBRC01000001">
    <property type="protein sequence ID" value="TLK32210.1"/>
    <property type="molecule type" value="Genomic_DNA"/>
</dbReference>
<dbReference type="GO" id="GO:0016301">
    <property type="term" value="F:kinase activity"/>
    <property type="evidence" value="ECO:0007669"/>
    <property type="project" value="UniProtKB-KW"/>
</dbReference>
<dbReference type="Proteomes" id="UP000308000">
    <property type="component" value="Unassembled WGS sequence"/>
</dbReference>
<dbReference type="CDD" id="cd24007">
    <property type="entry name" value="ASKHA_NBD_eukNAGK-like"/>
    <property type="match status" value="1"/>
</dbReference>
<evidence type="ECO:0000313" key="3">
    <source>
        <dbReference type="EMBL" id="TLK32210.1"/>
    </source>
</evidence>
<feature type="domain" description="ATPase BadF/BadG/BcrA/BcrD type" evidence="2">
    <location>
        <begin position="58"/>
        <end position="329"/>
    </location>
</feature>
<name>A0AAJ5F7J2_9DEIO</name>
<dbReference type="AlphaFoldDB" id="A0AAJ5F7J2"/>
<evidence type="ECO:0000256" key="1">
    <source>
        <dbReference type="SAM" id="MobiDB-lite"/>
    </source>
</evidence>
<evidence type="ECO:0000313" key="4">
    <source>
        <dbReference type="Proteomes" id="UP000308000"/>
    </source>
</evidence>
<accession>A0AAJ5F7J2</accession>
<reference evidence="3 4" key="1">
    <citation type="submission" date="2019-04" db="EMBL/GenBank/DDBJ databases">
        <title>Deinococcus metalilatus MA1002 mutant No.5.</title>
        <authorList>
            <person name="Park W."/>
            <person name="Park C."/>
        </authorList>
    </citation>
    <scope>NUCLEOTIDE SEQUENCE [LARGE SCALE GENOMIC DNA]</scope>
    <source>
        <strain evidence="3 4">MA1002-m5</strain>
    </source>
</reference>
<keyword evidence="3" id="KW-0418">Kinase</keyword>
<evidence type="ECO:0000259" key="2">
    <source>
        <dbReference type="Pfam" id="PF01869"/>
    </source>
</evidence>
<dbReference type="InterPro" id="IPR052519">
    <property type="entry name" value="Euk-type_GlcNAc_Kinase"/>
</dbReference>
<gene>
    <name evidence="3" type="ORF">FCS05_01795</name>
</gene>
<dbReference type="PANTHER" id="PTHR43190:SF3">
    <property type="entry name" value="N-ACETYL-D-GLUCOSAMINE KINASE"/>
    <property type="match status" value="1"/>
</dbReference>
<protein>
    <submittedName>
        <fullName evidence="3">N-acetylglucosamine kinase</fullName>
    </submittedName>
</protein>
<dbReference type="PANTHER" id="PTHR43190">
    <property type="entry name" value="N-ACETYL-D-GLUCOSAMINE KINASE"/>
    <property type="match status" value="1"/>
</dbReference>
<dbReference type="Gene3D" id="3.30.420.40">
    <property type="match status" value="2"/>
</dbReference>
<proteinExistence type="predicted"/>
<dbReference type="InterPro" id="IPR002731">
    <property type="entry name" value="ATPase_BadF"/>
</dbReference>
<comment type="caution">
    <text evidence="3">The sequence shown here is derived from an EMBL/GenBank/DDBJ whole genome shotgun (WGS) entry which is preliminary data.</text>
</comment>
<dbReference type="Pfam" id="PF01869">
    <property type="entry name" value="BcrAD_BadFG"/>
    <property type="match status" value="1"/>
</dbReference>
<dbReference type="InterPro" id="IPR043129">
    <property type="entry name" value="ATPase_NBD"/>
</dbReference>
<sequence>MLIHAALPKMGARQTSAWLKEGGGADGKTLGVRSPLVWAGWGSPRRDRRNTVRAILAVDGGGTKTDAALIDERGHVVFHARGEGVNPFDQPDWSAVLEVLLARVPRPYGAAGLGLPGYGEAPEVTARQDEAARGLAVPLTLVNDVEAAHVGAFAGGAGTLILAGTGSMVWAADGAGGHTRAGGWGDVLGDEGSAHWIGLRALNRLTRSLDGRLAFGGLEQAVLEAVRGEWPSSPDLTPSAAVLTWLGRLGHPRSGIAALARVVDAAAERGEPEARQLLASAAGELAQAARAAQRRLPSAGPRWSVAGGVTRSRIVRDHLKGELGAAHFREVRLPPLGGAALLGARRAGWTLTPEWVQTLATELAHLPGGTPQGTRGEPCPTTSAP</sequence>